<comment type="caution">
    <text evidence="2">The sequence shown here is derived from an EMBL/GenBank/DDBJ whole genome shotgun (WGS) entry which is preliminary data.</text>
</comment>
<feature type="transmembrane region" description="Helical" evidence="1">
    <location>
        <begin position="167"/>
        <end position="189"/>
    </location>
</feature>
<name>A0ABD6B6C8_9EURY</name>
<protein>
    <submittedName>
        <fullName evidence="2">Uncharacterized protein</fullName>
    </submittedName>
</protein>
<keyword evidence="1" id="KW-1133">Transmembrane helix</keyword>
<evidence type="ECO:0000313" key="3">
    <source>
        <dbReference type="Proteomes" id="UP001597111"/>
    </source>
</evidence>
<dbReference type="EMBL" id="JBHUDH010000100">
    <property type="protein sequence ID" value="MFD1526472.1"/>
    <property type="molecule type" value="Genomic_DNA"/>
</dbReference>
<keyword evidence="3" id="KW-1185">Reference proteome</keyword>
<sequence>MVPSNRETSRLLAAVALLAAVLASAVLLFPAPLSDAFFAGIVLLNPLFAAVGVAGAWTERTVVVWVAALLSVGLSLVGMLSIGLFLVPTALLLLGSAIAAQAAGPQSGVRERIVADPPSSRERLLRTLAGAASILVGVGLVNVGAFGQELFGSCARETLACALETTNWGAVGVTVLGLAAVAVGGWLVWKQVYVSRVLRRAGSG</sequence>
<dbReference type="Proteomes" id="UP001597111">
    <property type="component" value="Unassembled WGS sequence"/>
</dbReference>
<dbReference type="RefSeq" id="WP_379818476.1">
    <property type="nucleotide sequence ID" value="NZ_JBHUDH010000100.1"/>
</dbReference>
<reference evidence="2 3" key="1">
    <citation type="journal article" date="2019" name="Int. J. Syst. Evol. Microbiol.">
        <title>The Global Catalogue of Microorganisms (GCM) 10K type strain sequencing project: providing services to taxonomists for standard genome sequencing and annotation.</title>
        <authorList>
            <consortium name="The Broad Institute Genomics Platform"/>
            <consortium name="The Broad Institute Genome Sequencing Center for Infectious Disease"/>
            <person name="Wu L."/>
            <person name="Ma J."/>
        </authorList>
    </citation>
    <scope>NUCLEOTIDE SEQUENCE [LARGE SCALE GENOMIC DNA]</scope>
    <source>
        <strain evidence="2 3">CGMCC 1.12285</strain>
    </source>
</reference>
<feature type="transmembrane region" description="Helical" evidence="1">
    <location>
        <begin position="62"/>
        <end position="79"/>
    </location>
</feature>
<keyword evidence="1" id="KW-0472">Membrane</keyword>
<dbReference type="AlphaFoldDB" id="A0ABD6B6C8"/>
<gene>
    <name evidence="2" type="ORF">ACFR9S_09200</name>
</gene>
<evidence type="ECO:0000313" key="2">
    <source>
        <dbReference type="EMBL" id="MFD1526472.1"/>
    </source>
</evidence>
<keyword evidence="1" id="KW-0812">Transmembrane</keyword>
<accession>A0ABD6B6C8</accession>
<evidence type="ECO:0000256" key="1">
    <source>
        <dbReference type="SAM" id="Phobius"/>
    </source>
</evidence>
<feature type="transmembrane region" description="Helical" evidence="1">
    <location>
        <begin position="124"/>
        <end position="147"/>
    </location>
</feature>
<organism evidence="2 3">
    <name type="scientific">Halolamina salina</name>
    <dbReference type="NCBI Taxonomy" id="1220023"/>
    <lineage>
        <taxon>Archaea</taxon>
        <taxon>Methanobacteriati</taxon>
        <taxon>Methanobacteriota</taxon>
        <taxon>Stenosarchaea group</taxon>
        <taxon>Halobacteria</taxon>
        <taxon>Halobacteriales</taxon>
        <taxon>Haloferacaceae</taxon>
    </lineage>
</organism>
<feature type="transmembrane region" description="Helical" evidence="1">
    <location>
        <begin position="38"/>
        <end position="57"/>
    </location>
</feature>
<proteinExistence type="predicted"/>